<dbReference type="PANTHER" id="PTHR23513">
    <property type="entry name" value="INTEGRAL MEMBRANE EFFLUX PROTEIN-RELATED"/>
    <property type="match status" value="1"/>
</dbReference>
<feature type="transmembrane region" description="Helical" evidence="6">
    <location>
        <begin position="143"/>
        <end position="166"/>
    </location>
</feature>
<gene>
    <name evidence="7" type="ORF">ABN16_06165</name>
</gene>
<dbReference type="KEGG" id="lko:ABN16_06165"/>
<comment type="subcellular location">
    <subcellularLocation>
        <location evidence="1">Cell membrane</location>
        <topology evidence="1">Multi-pass membrane protein</topology>
    </subcellularLocation>
</comment>
<keyword evidence="2" id="KW-1003">Cell membrane</keyword>
<dbReference type="Gene3D" id="1.20.1250.20">
    <property type="entry name" value="MFS general substrate transporter like domains"/>
    <property type="match status" value="1"/>
</dbReference>
<keyword evidence="4 6" id="KW-1133">Transmembrane helix</keyword>
<dbReference type="EMBL" id="CP012033">
    <property type="protein sequence ID" value="AKP64614.1"/>
    <property type="molecule type" value="Genomic_DNA"/>
</dbReference>
<evidence type="ECO:0000256" key="5">
    <source>
        <dbReference type="ARBA" id="ARBA00023136"/>
    </source>
</evidence>
<organism evidence="7 8">
    <name type="scientific">Levilactobacillus koreensis</name>
    <dbReference type="NCBI Taxonomy" id="637971"/>
    <lineage>
        <taxon>Bacteria</taxon>
        <taxon>Bacillati</taxon>
        <taxon>Bacillota</taxon>
        <taxon>Bacilli</taxon>
        <taxon>Lactobacillales</taxon>
        <taxon>Lactobacillaceae</taxon>
        <taxon>Levilactobacillus</taxon>
    </lineage>
</organism>
<dbReference type="PANTHER" id="PTHR23513:SF6">
    <property type="entry name" value="MAJOR FACILITATOR SUPERFAMILY ASSOCIATED DOMAIN-CONTAINING PROTEIN"/>
    <property type="match status" value="1"/>
</dbReference>
<protein>
    <recommendedName>
        <fullName evidence="9">MFS transporter</fullName>
    </recommendedName>
</protein>
<feature type="transmembrane region" description="Helical" evidence="6">
    <location>
        <begin position="271"/>
        <end position="293"/>
    </location>
</feature>
<evidence type="ECO:0000256" key="1">
    <source>
        <dbReference type="ARBA" id="ARBA00004651"/>
    </source>
</evidence>
<evidence type="ECO:0000256" key="2">
    <source>
        <dbReference type="ARBA" id="ARBA00022475"/>
    </source>
</evidence>
<keyword evidence="5 6" id="KW-0472">Membrane</keyword>
<feature type="transmembrane region" description="Helical" evidence="6">
    <location>
        <begin position="305"/>
        <end position="323"/>
    </location>
</feature>
<dbReference type="SUPFAM" id="SSF103473">
    <property type="entry name" value="MFS general substrate transporter"/>
    <property type="match status" value="1"/>
</dbReference>
<evidence type="ECO:0000256" key="4">
    <source>
        <dbReference type="ARBA" id="ARBA00022989"/>
    </source>
</evidence>
<dbReference type="AlphaFoldDB" id="A0AAC8UVR3"/>
<evidence type="ECO:0000256" key="6">
    <source>
        <dbReference type="SAM" id="Phobius"/>
    </source>
</evidence>
<proteinExistence type="predicted"/>
<evidence type="ECO:0000313" key="8">
    <source>
        <dbReference type="Proteomes" id="UP000036000"/>
    </source>
</evidence>
<feature type="transmembrane region" description="Helical" evidence="6">
    <location>
        <begin position="172"/>
        <end position="191"/>
    </location>
</feature>
<sequence length="336" mass="37172">MEVFFRNFHYLIFMIANIISAIGSSLFSIVFVIYARHMPHPTLAISIASVVGSLPLIFDILMGYLADQTHNHYRQQLRNRVIQGSLYVIISVLMISRAQWLSFIVILGFSMLVSLISSYNTYGAIPIIKDIVVPQDISEAEGFEAGINATISLTGGLIGAALLTAFHYNYSLFALVNAASFFVAFALLFHVRQHFSTLASSQVTIQKTTGLLANIKHFFRQTKANFVLLKNQSTIMQYVGVFMAINLFDAGQGVLLNLSFAHQRQLLIGNYGYTVALVGMIGSIGSIMGSLLPGRITKHFSISKGILLIYTAYALMPLNILPFEKSQSLTRGCYRC</sequence>
<evidence type="ECO:0000256" key="3">
    <source>
        <dbReference type="ARBA" id="ARBA00022692"/>
    </source>
</evidence>
<name>A0AAC8UVR3_9LACO</name>
<dbReference type="Proteomes" id="UP000036000">
    <property type="component" value="Chromosome"/>
</dbReference>
<dbReference type="GO" id="GO:0005886">
    <property type="term" value="C:plasma membrane"/>
    <property type="evidence" value="ECO:0007669"/>
    <property type="project" value="UniProtKB-SubCell"/>
</dbReference>
<dbReference type="InterPro" id="IPR036259">
    <property type="entry name" value="MFS_trans_sf"/>
</dbReference>
<feature type="transmembrane region" description="Helical" evidence="6">
    <location>
        <begin position="12"/>
        <end position="35"/>
    </location>
</feature>
<feature type="transmembrane region" description="Helical" evidence="6">
    <location>
        <begin position="41"/>
        <end position="65"/>
    </location>
</feature>
<feature type="transmembrane region" description="Helical" evidence="6">
    <location>
        <begin position="238"/>
        <end position="259"/>
    </location>
</feature>
<accession>A0AAC8UVR3</accession>
<evidence type="ECO:0008006" key="9">
    <source>
        <dbReference type="Google" id="ProtNLM"/>
    </source>
</evidence>
<reference evidence="7 8" key="1">
    <citation type="submission" date="2015-07" db="EMBL/GenBank/DDBJ databases">
        <title>Lactobacillus korensis/26-25/ whole genome sequencing.</title>
        <authorList>
            <person name="Kim M.K."/>
            <person name="Im W.-T."/>
            <person name="Srinivasan S."/>
            <person name="Lee J.-J."/>
        </authorList>
    </citation>
    <scope>NUCLEOTIDE SEQUENCE [LARGE SCALE GENOMIC DNA]</scope>
    <source>
        <strain evidence="7 8">26-25</strain>
    </source>
</reference>
<keyword evidence="8" id="KW-1185">Reference proteome</keyword>
<keyword evidence="3 6" id="KW-0812">Transmembrane</keyword>
<evidence type="ECO:0000313" key="7">
    <source>
        <dbReference type="EMBL" id="AKP64614.1"/>
    </source>
</evidence>
<dbReference type="RefSeq" id="WP_048733876.1">
    <property type="nucleotide sequence ID" value="NZ_CP012033.1"/>
</dbReference>